<dbReference type="Pfam" id="PF16884">
    <property type="entry name" value="ADH_N_2"/>
    <property type="match status" value="1"/>
</dbReference>
<organism evidence="2 3">
    <name type="scientific">Amborella trichopoda</name>
    <dbReference type="NCBI Taxonomy" id="13333"/>
    <lineage>
        <taxon>Eukaryota</taxon>
        <taxon>Viridiplantae</taxon>
        <taxon>Streptophyta</taxon>
        <taxon>Embryophyta</taxon>
        <taxon>Tracheophyta</taxon>
        <taxon>Spermatophyta</taxon>
        <taxon>Magnoliopsida</taxon>
        <taxon>Amborellales</taxon>
        <taxon>Amborellaceae</taxon>
        <taxon>Amborella</taxon>
    </lineage>
</organism>
<dbReference type="eggNOG" id="KOG1196">
    <property type="taxonomic scope" value="Eukaryota"/>
</dbReference>
<proteinExistence type="predicted"/>
<evidence type="ECO:0000313" key="2">
    <source>
        <dbReference type="EMBL" id="ERN00343.1"/>
    </source>
</evidence>
<reference evidence="3" key="1">
    <citation type="journal article" date="2013" name="Science">
        <title>The Amborella genome and the evolution of flowering plants.</title>
        <authorList>
            <consortium name="Amborella Genome Project"/>
        </authorList>
    </citation>
    <scope>NUCLEOTIDE SEQUENCE [LARGE SCALE GENOMIC DNA]</scope>
</reference>
<gene>
    <name evidence="2" type="ORF">AMTR_s00104p00066240</name>
</gene>
<dbReference type="AlphaFoldDB" id="W1NXG7"/>
<evidence type="ECO:0000313" key="3">
    <source>
        <dbReference type="Proteomes" id="UP000017836"/>
    </source>
</evidence>
<dbReference type="InterPro" id="IPR041694">
    <property type="entry name" value="ADH_N_2"/>
</dbReference>
<dbReference type="SUPFAM" id="SSF50129">
    <property type="entry name" value="GroES-like"/>
    <property type="match status" value="1"/>
</dbReference>
<keyword evidence="3" id="KW-1185">Reference proteome</keyword>
<sequence length="84" mass="9321">MEVGNRYVSLKKYINGEPCESDLEIKTATLSLEPRKGSGDVIVKNLYLSIDPYQLNRMKLYNSSQSALSTSRRLALGQANHGTS</sequence>
<dbReference type="Gene3D" id="3.90.180.10">
    <property type="entry name" value="Medium-chain alcohol dehydrogenases, catalytic domain"/>
    <property type="match status" value="1"/>
</dbReference>
<dbReference type="InterPro" id="IPR011032">
    <property type="entry name" value="GroES-like_sf"/>
</dbReference>
<dbReference type="HOGENOM" id="CLU_2530521_0_0_1"/>
<dbReference type="EMBL" id="KI394907">
    <property type="protein sequence ID" value="ERN00343.1"/>
    <property type="molecule type" value="Genomic_DNA"/>
</dbReference>
<name>W1NXG7_AMBTC</name>
<dbReference type="Proteomes" id="UP000017836">
    <property type="component" value="Unassembled WGS sequence"/>
</dbReference>
<accession>W1NXG7</accession>
<feature type="domain" description="Oxidoreductase N-terminal" evidence="1">
    <location>
        <begin position="6"/>
        <end position="64"/>
    </location>
</feature>
<evidence type="ECO:0000259" key="1">
    <source>
        <dbReference type="Pfam" id="PF16884"/>
    </source>
</evidence>
<dbReference type="Gramene" id="ERN00343">
    <property type="protein sequence ID" value="ERN00343"/>
    <property type="gene ID" value="AMTR_s00104p00066240"/>
</dbReference>
<protein>
    <recommendedName>
        <fullName evidence="1">Oxidoreductase N-terminal domain-containing protein</fullName>
    </recommendedName>
</protein>